<protein>
    <submittedName>
        <fullName evidence="1">Uncharacterized protein</fullName>
    </submittedName>
</protein>
<evidence type="ECO:0000313" key="1">
    <source>
        <dbReference type="EMBL" id="MCL7749220.1"/>
    </source>
</evidence>
<sequence length="73" mass="8558">MPEHRRFKLTIIYWVNGLFHSPILFKDETICFLRANTKPETVKINFQLSDRSTASSKASHYNRNEFKIRGGSI</sequence>
<dbReference type="EMBL" id="JAKRYL010000025">
    <property type="protein sequence ID" value="MCL7749220.1"/>
    <property type="molecule type" value="Genomic_DNA"/>
</dbReference>
<gene>
    <name evidence="1" type="ORF">MF646_19035</name>
</gene>
<comment type="caution">
    <text evidence="1">The sequence shown here is derived from an EMBL/GenBank/DDBJ whole genome shotgun (WGS) entry which is preliminary data.</text>
</comment>
<dbReference type="AlphaFoldDB" id="A0A9X2CVT7"/>
<reference evidence="1" key="1">
    <citation type="submission" date="2022-02" db="EMBL/GenBank/DDBJ databases">
        <title>Halalkalibacter sp. nov. isolated from Lonar Lake, India.</title>
        <authorList>
            <person name="Joshi A."/>
            <person name="Thite S."/>
            <person name="Lodha T."/>
        </authorList>
    </citation>
    <scope>NUCLEOTIDE SEQUENCE</scope>
    <source>
        <strain evidence="1">MEB205</strain>
    </source>
</reference>
<dbReference type="RefSeq" id="WP_250098087.1">
    <property type="nucleotide sequence ID" value="NZ_JAKRYL010000025.1"/>
</dbReference>
<organism evidence="1 2">
    <name type="scientific">Halalkalibacter alkaliphilus</name>
    <dbReference type="NCBI Taxonomy" id="2917993"/>
    <lineage>
        <taxon>Bacteria</taxon>
        <taxon>Bacillati</taxon>
        <taxon>Bacillota</taxon>
        <taxon>Bacilli</taxon>
        <taxon>Bacillales</taxon>
        <taxon>Bacillaceae</taxon>
        <taxon>Halalkalibacter</taxon>
    </lineage>
</organism>
<name>A0A9X2CVT7_9BACI</name>
<proteinExistence type="predicted"/>
<evidence type="ECO:0000313" key="2">
    <source>
        <dbReference type="Proteomes" id="UP001139150"/>
    </source>
</evidence>
<dbReference type="Proteomes" id="UP001139150">
    <property type="component" value="Unassembled WGS sequence"/>
</dbReference>
<accession>A0A9X2CVT7</accession>
<keyword evidence="2" id="KW-1185">Reference proteome</keyword>